<reference evidence="5" key="4">
    <citation type="submission" date="2015-04" db="EMBL/GenBank/DDBJ databases">
        <title>Maintaining two mating types: Structure of the mating type locus and its role in heterokaryosis in Podospora anserina.</title>
        <authorList>
            <person name="Grognet P."/>
            <person name="Bidard F."/>
            <person name="Kuchly C."/>
            <person name="Chan Ho Tong L."/>
            <person name="Coppin E."/>
            <person name="Ait Benkhali J."/>
            <person name="Couloux A."/>
            <person name="Wincker P."/>
            <person name="Debuchy R."/>
            <person name="Silar P."/>
        </authorList>
    </citation>
    <scope>NUCLEOTIDE SEQUENCE</scope>
</reference>
<dbReference type="AlphaFoldDB" id="B2AZW3"/>
<gene>
    <name evidence="4" type="ORF">PODANS_3_2640</name>
</gene>
<reference evidence="4" key="2">
    <citation type="submission" date="2008-07" db="EMBL/GenBank/DDBJ databases">
        <authorList>
            <person name="Genoscope - CEA"/>
        </authorList>
    </citation>
    <scope>NUCLEOTIDE SEQUENCE</scope>
    <source>
        <strain evidence="4">S mat+</strain>
    </source>
</reference>
<dbReference type="GO" id="GO:0016787">
    <property type="term" value="F:hydrolase activity"/>
    <property type="evidence" value="ECO:0007669"/>
    <property type="project" value="UniProtKB-KW"/>
</dbReference>
<dbReference type="STRING" id="515849.B2AZW3"/>
<dbReference type="HOGENOM" id="CLU_009600_9_0_1"/>
<reference evidence="6" key="3">
    <citation type="journal article" date="2014" name="Genetics">
        <title>Maintaining two mating types: Structure of the mating type locus and its role in heterokaryosis in Podospora anserina.</title>
        <authorList>
            <person name="Grognet P."/>
            <person name="Bidard F."/>
            <person name="Kuchly C."/>
            <person name="Tong L.C.H."/>
            <person name="Coppin E."/>
            <person name="Benkhali J.A."/>
            <person name="Couloux A."/>
            <person name="Wincker P."/>
            <person name="Debuchy R."/>
            <person name="Silar P."/>
        </authorList>
    </citation>
    <scope>GENOME REANNOTATION</scope>
    <source>
        <strain evidence="6">S / ATCC MYA-4624 / DSM 980 / FGSC 10383</strain>
    </source>
</reference>
<organism evidence="4">
    <name type="scientific">Podospora anserina (strain S / ATCC MYA-4624 / DSM 980 / FGSC 10383)</name>
    <name type="common">Pleurage anserina</name>
    <dbReference type="NCBI Taxonomy" id="515849"/>
    <lineage>
        <taxon>Eukaryota</taxon>
        <taxon>Fungi</taxon>
        <taxon>Dikarya</taxon>
        <taxon>Ascomycota</taxon>
        <taxon>Pezizomycotina</taxon>
        <taxon>Sordariomycetes</taxon>
        <taxon>Sordariomycetidae</taxon>
        <taxon>Sordariales</taxon>
        <taxon>Podosporaceae</taxon>
        <taxon>Podospora</taxon>
        <taxon>Podospora anserina</taxon>
    </lineage>
</organism>
<dbReference type="Gene3D" id="3.90.1300.10">
    <property type="entry name" value="Amidase signature (AS) domain"/>
    <property type="match status" value="1"/>
</dbReference>
<keyword evidence="2" id="KW-0378">Hydrolase</keyword>
<dbReference type="PANTHER" id="PTHR46072:SF8">
    <property type="entry name" value="AMIDASE DOMAIN-CONTAINING PROTEIN"/>
    <property type="match status" value="1"/>
</dbReference>
<name>B2AZW3_PODAN</name>
<dbReference type="PANTHER" id="PTHR46072">
    <property type="entry name" value="AMIDASE-RELATED-RELATED"/>
    <property type="match status" value="1"/>
</dbReference>
<dbReference type="EMBL" id="CU638743">
    <property type="protein sequence ID" value="CAP70163.1"/>
    <property type="molecule type" value="Genomic_DNA"/>
</dbReference>
<dbReference type="Pfam" id="PF01425">
    <property type="entry name" value="Amidase"/>
    <property type="match status" value="1"/>
</dbReference>
<dbReference type="EMBL" id="FO904938">
    <property type="protein sequence ID" value="CDP26755.1"/>
    <property type="molecule type" value="Genomic_DNA"/>
</dbReference>
<evidence type="ECO:0000313" key="4">
    <source>
        <dbReference type="EMBL" id="CAP70163.1"/>
    </source>
</evidence>
<proteinExistence type="inferred from homology"/>
<dbReference type="GeneID" id="6193770"/>
<dbReference type="Proteomes" id="UP000001197">
    <property type="component" value="Chromosome 3"/>
</dbReference>
<dbReference type="InterPro" id="IPR023631">
    <property type="entry name" value="Amidase_dom"/>
</dbReference>
<evidence type="ECO:0000256" key="2">
    <source>
        <dbReference type="ARBA" id="ARBA00022801"/>
    </source>
</evidence>
<feature type="domain" description="Amidase" evidence="3">
    <location>
        <begin position="148"/>
        <end position="381"/>
    </location>
</feature>
<keyword evidence="6" id="KW-1185">Reference proteome</keyword>
<reference evidence="4 6" key="1">
    <citation type="journal article" date="2008" name="Genome Biol.">
        <title>The genome sequence of the model ascomycete fungus Podospora anserina.</title>
        <authorList>
            <person name="Espagne E."/>
            <person name="Lespinet O."/>
            <person name="Malagnac F."/>
            <person name="Da Silva C."/>
            <person name="Jaillon O."/>
            <person name="Porcel B.M."/>
            <person name="Couloux A."/>
            <person name="Aury J.-M."/>
            <person name="Segurens B."/>
            <person name="Poulain J."/>
            <person name="Anthouard V."/>
            <person name="Grossetete S."/>
            <person name="Khalili H."/>
            <person name="Coppin E."/>
            <person name="Dequard-Chablat M."/>
            <person name="Picard M."/>
            <person name="Contamine V."/>
            <person name="Arnaise S."/>
            <person name="Bourdais A."/>
            <person name="Berteaux-Lecellier V."/>
            <person name="Gautheret D."/>
            <person name="de Vries R.P."/>
            <person name="Battaglia E."/>
            <person name="Coutinho P.M."/>
            <person name="Danchin E.G.J."/>
            <person name="Henrissat B."/>
            <person name="El Khoury R."/>
            <person name="Sainsard-Chanet A."/>
            <person name="Boivin A."/>
            <person name="Pinan-Lucarre B."/>
            <person name="Sellem C.H."/>
            <person name="Debuchy R."/>
            <person name="Wincker P."/>
            <person name="Weissenbach J."/>
            <person name="Silar P."/>
        </authorList>
    </citation>
    <scope>NUCLEOTIDE SEQUENCE [LARGE SCALE GENOMIC DNA]</scope>
    <source>
        <strain evidence="6">S / ATCC MYA-4624 / DSM 980 / FGSC 10383</strain>
        <strain evidence="4">S mat+</strain>
    </source>
</reference>
<dbReference type="VEuPathDB" id="FungiDB:PODANS_3_2640"/>
<comment type="similarity">
    <text evidence="1">Belongs to the amidase family.</text>
</comment>
<sequence>MQAPEERSSRLFSSEYITSHVKKLELCSKQSGIKEHSAHRNSPPFPQFSSPSRLLFFHSVNPSSKSCSMSIPSSNWQTRAAEKRKSLLASIRDDWKLSPEDLAKAKSQRDITGVVPEHLKAAEVSILAKDAPDIVNHLKDGTYSALQVTTAFCKAPAIAYQIGDCLHEIFFDQALERAKALHAGFKETGTVSGPLHGLPISLKDQFHIKGVYTTMGYVGWIGSNLGIKDPNQTHKIENQITTGLLSLGAGLCCQTGLPQTLLFGETKNNIIGETLNPHNQNLSCGGSSGGDDALQALGGSVLGVGTDIGGSVRIPAAFNGIFSLKPTPERVLYRDVANTNTGQNTYRPTVGFLSTSVGGLELALRAAFSTKPWEQQWCRFPPVKMSSMNIGAGLEVMEQLQSR</sequence>
<evidence type="ECO:0000313" key="6">
    <source>
        <dbReference type="Proteomes" id="UP000001197"/>
    </source>
</evidence>
<dbReference type="KEGG" id="pan:PODANSg6066"/>
<dbReference type="RefSeq" id="XP_001909031.1">
    <property type="nucleotide sequence ID" value="XM_001908996.1"/>
</dbReference>
<evidence type="ECO:0000313" key="5">
    <source>
        <dbReference type="EMBL" id="CDP26755.1"/>
    </source>
</evidence>
<evidence type="ECO:0000256" key="1">
    <source>
        <dbReference type="ARBA" id="ARBA00009199"/>
    </source>
</evidence>
<protein>
    <submittedName>
        <fullName evidence="5">Acetamidase</fullName>
    </submittedName>
    <submittedName>
        <fullName evidence="4">Podospora anserina S mat+ genomic DNA chromosome 3, supercontig 2</fullName>
    </submittedName>
</protein>
<accession>B2AZW3</accession>
<dbReference type="eggNOG" id="KOG1212">
    <property type="taxonomic scope" value="Eukaryota"/>
</dbReference>
<dbReference type="InterPro" id="IPR036928">
    <property type="entry name" value="AS_sf"/>
</dbReference>
<dbReference type="SUPFAM" id="SSF75304">
    <property type="entry name" value="Amidase signature (AS) enzymes"/>
    <property type="match status" value="1"/>
</dbReference>
<dbReference type="OrthoDB" id="6428749at2759"/>
<evidence type="ECO:0000259" key="3">
    <source>
        <dbReference type="Pfam" id="PF01425"/>
    </source>
</evidence>